<comment type="similarity">
    <text evidence="1">Belongs to the sigma-70 factor family. ECF subfamily.</text>
</comment>
<dbReference type="InterPro" id="IPR053812">
    <property type="entry name" value="HTH_Sigma70_ECF-like"/>
</dbReference>
<evidence type="ECO:0000259" key="5">
    <source>
        <dbReference type="Pfam" id="PF07638"/>
    </source>
</evidence>
<comment type="caution">
    <text evidence="6">The sequence shown here is derived from an EMBL/GenBank/DDBJ whole genome shotgun (WGS) entry which is preliminary data.</text>
</comment>
<dbReference type="InterPro" id="IPR014284">
    <property type="entry name" value="RNA_pol_sigma-70_dom"/>
</dbReference>
<dbReference type="NCBIfam" id="TIGR02999">
    <property type="entry name" value="Sig-70_X6"/>
    <property type="match status" value="1"/>
</dbReference>
<dbReference type="SUPFAM" id="SSF88659">
    <property type="entry name" value="Sigma3 and sigma4 domains of RNA polymerase sigma factors"/>
    <property type="match status" value="1"/>
</dbReference>
<dbReference type="SUPFAM" id="SSF88946">
    <property type="entry name" value="Sigma2 domain of RNA polymerase sigma factors"/>
    <property type="match status" value="1"/>
</dbReference>
<proteinExistence type="inferred from homology"/>
<dbReference type="PANTHER" id="PTHR43133">
    <property type="entry name" value="RNA POLYMERASE ECF-TYPE SIGMA FACTO"/>
    <property type="match status" value="1"/>
</dbReference>
<evidence type="ECO:0000256" key="3">
    <source>
        <dbReference type="ARBA" id="ARBA00023082"/>
    </source>
</evidence>
<dbReference type="Proteomes" id="UP001165498">
    <property type="component" value="Unassembled WGS sequence"/>
</dbReference>
<dbReference type="InterPro" id="IPR036388">
    <property type="entry name" value="WH-like_DNA-bd_sf"/>
</dbReference>
<keyword evidence="2" id="KW-0805">Transcription regulation</keyword>
<gene>
    <name evidence="6" type="ORF">NM961_01385</name>
</gene>
<name>A0ABT1QNW6_9GAMM</name>
<dbReference type="RefSeq" id="WP_255910442.1">
    <property type="nucleotide sequence ID" value="NZ_JANFQO010000001.1"/>
</dbReference>
<dbReference type="PANTHER" id="PTHR43133:SF39">
    <property type="entry name" value="SIMILAR TO RNA POLYMERASE SIGMA-E FACTOR"/>
    <property type="match status" value="1"/>
</dbReference>
<evidence type="ECO:0000256" key="2">
    <source>
        <dbReference type="ARBA" id="ARBA00023015"/>
    </source>
</evidence>
<dbReference type="NCBIfam" id="TIGR02937">
    <property type="entry name" value="sigma70-ECF"/>
    <property type="match status" value="1"/>
</dbReference>
<organism evidence="6 7">
    <name type="scientific">Tahibacter harae</name>
    <dbReference type="NCBI Taxonomy" id="2963937"/>
    <lineage>
        <taxon>Bacteria</taxon>
        <taxon>Pseudomonadati</taxon>
        <taxon>Pseudomonadota</taxon>
        <taxon>Gammaproteobacteria</taxon>
        <taxon>Lysobacterales</taxon>
        <taxon>Rhodanobacteraceae</taxon>
        <taxon>Tahibacter</taxon>
    </lineage>
</organism>
<evidence type="ECO:0000313" key="7">
    <source>
        <dbReference type="Proteomes" id="UP001165498"/>
    </source>
</evidence>
<accession>A0ABT1QNW6</accession>
<keyword evidence="7" id="KW-1185">Reference proteome</keyword>
<dbReference type="InterPro" id="IPR013325">
    <property type="entry name" value="RNA_pol_sigma_r2"/>
</dbReference>
<evidence type="ECO:0000313" key="6">
    <source>
        <dbReference type="EMBL" id="MCQ4163352.1"/>
    </source>
</evidence>
<dbReference type="InterPro" id="IPR011517">
    <property type="entry name" value="RNA_pol_sigma70_ECF-like"/>
</dbReference>
<keyword evidence="4" id="KW-0804">Transcription</keyword>
<evidence type="ECO:0000256" key="1">
    <source>
        <dbReference type="ARBA" id="ARBA00010641"/>
    </source>
</evidence>
<dbReference type="Gene3D" id="1.10.1740.10">
    <property type="match status" value="1"/>
</dbReference>
<feature type="domain" description="RNA polymerase sigma-70 ECF-like HTH" evidence="5">
    <location>
        <begin position="8"/>
        <end position="193"/>
    </location>
</feature>
<reference evidence="6" key="1">
    <citation type="submission" date="2022-07" db="EMBL/GenBank/DDBJ databases">
        <title>Tahibacter sp., a new gammaproteobacterium isolated from the silt sample collected at pig farm.</title>
        <authorList>
            <person name="Chen H."/>
        </authorList>
    </citation>
    <scope>NUCLEOTIDE SEQUENCE</scope>
    <source>
        <strain evidence="6">P2K</strain>
    </source>
</reference>
<protein>
    <submittedName>
        <fullName evidence="6">ECF-type sigma factor</fullName>
    </submittedName>
</protein>
<sequence length="196" mass="22061">MTTSADDTDITALLARWRQGDRAAEAELLRSVYPVLQEIARARLRRTPQELTLGTTDLVHETYARLARADGLDYQARGHFFAVAARSIRYFVIDHLRSRGSERHGGQTPFISLDQLEDDEPACDSIDLGVDWLAVHAALEALEKVDAECAWIVELKFFGGLTTEEIAEVCGVSRATVVRSWRFARAWLADRLQAFR</sequence>
<dbReference type="Gene3D" id="1.10.10.10">
    <property type="entry name" value="Winged helix-like DNA-binding domain superfamily/Winged helix DNA-binding domain"/>
    <property type="match status" value="1"/>
</dbReference>
<dbReference type="EMBL" id="JANFQO010000001">
    <property type="protein sequence ID" value="MCQ4163352.1"/>
    <property type="molecule type" value="Genomic_DNA"/>
</dbReference>
<keyword evidence="3" id="KW-0731">Sigma factor</keyword>
<dbReference type="InterPro" id="IPR013324">
    <property type="entry name" value="RNA_pol_sigma_r3/r4-like"/>
</dbReference>
<dbReference type="Pfam" id="PF07638">
    <property type="entry name" value="Sigma70_ECF"/>
    <property type="match status" value="1"/>
</dbReference>
<dbReference type="InterPro" id="IPR039425">
    <property type="entry name" value="RNA_pol_sigma-70-like"/>
</dbReference>
<evidence type="ECO:0000256" key="4">
    <source>
        <dbReference type="ARBA" id="ARBA00023163"/>
    </source>
</evidence>